<keyword evidence="1" id="KW-0812">Transmembrane</keyword>
<feature type="transmembrane region" description="Helical" evidence="1">
    <location>
        <begin position="226"/>
        <end position="251"/>
    </location>
</feature>
<keyword evidence="3" id="KW-1185">Reference proteome</keyword>
<feature type="transmembrane region" description="Helical" evidence="1">
    <location>
        <begin position="201"/>
        <end position="220"/>
    </location>
</feature>
<evidence type="ECO:0000313" key="2">
    <source>
        <dbReference type="EMBL" id="MBD7996616.1"/>
    </source>
</evidence>
<evidence type="ECO:0000256" key="1">
    <source>
        <dbReference type="SAM" id="Phobius"/>
    </source>
</evidence>
<accession>A0ABR8UWX8</accession>
<dbReference type="Proteomes" id="UP000609874">
    <property type="component" value="Unassembled WGS sequence"/>
</dbReference>
<reference evidence="2 3" key="1">
    <citation type="submission" date="2020-08" db="EMBL/GenBank/DDBJ databases">
        <title>A Genomic Blueprint of the Chicken Gut Microbiome.</title>
        <authorList>
            <person name="Gilroy R."/>
            <person name="Ravi A."/>
            <person name="Getino M."/>
            <person name="Pursley I."/>
            <person name="Horton D.L."/>
            <person name="Alikhan N.-F."/>
            <person name="Baker D."/>
            <person name="Gharbi K."/>
            <person name="Hall N."/>
            <person name="Watson M."/>
            <person name="Adriaenssens E.M."/>
            <person name="Foster-Nyarko E."/>
            <person name="Jarju S."/>
            <person name="Secka A."/>
            <person name="Antonio M."/>
            <person name="Oren A."/>
            <person name="Chaudhuri R."/>
            <person name="La Ragione R.M."/>
            <person name="Hildebrand F."/>
            <person name="Pallen M.J."/>
        </authorList>
    </citation>
    <scope>NUCLEOTIDE SEQUENCE [LARGE SCALE GENOMIC DNA]</scope>
    <source>
        <strain evidence="2 3">Sa2CUA1</strain>
    </source>
</reference>
<keyword evidence="1" id="KW-0472">Membrane</keyword>
<organism evidence="2 3">
    <name type="scientific">Arthrobacter gallicola</name>
    <dbReference type="NCBI Taxonomy" id="2762225"/>
    <lineage>
        <taxon>Bacteria</taxon>
        <taxon>Bacillati</taxon>
        <taxon>Actinomycetota</taxon>
        <taxon>Actinomycetes</taxon>
        <taxon>Micrococcales</taxon>
        <taxon>Micrococcaceae</taxon>
        <taxon>Arthrobacter</taxon>
    </lineage>
</organism>
<gene>
    <name evidence="2" type="ORF">H9639_15060</name>
</gene>
<feature type="transmembrane region" description="Helical" evidence="1">
    <location>
        <begin position="272"/>
        <end position="292"/>
    </location>
</feature>
<name>A0ABR8UWX8_9MICC</name>
<sequence>MDIQTKAGAEVRELLAVLDFWTVAQTTALVSAVFGVFTVTRACWDNTGLPALQDRYLELVSARAAELRSGVPAGRQNAAAYARRAARSVADPRLILRGTDGGWLRRVEQARRSRPDAVQRRLAADSLASLLRRPELVPEQEALIRNAVAELEPAVRNAQTLDELSTVRPLRTKAAGALLRGPAVRRFLSVFLPAMGRYLDFVGRGSALGLAVGVLLSGGLTAQSTLVGMLTTVCGVGGGIIFTITVIRCDARSWPARTGRLRPVLRGGYPEASFLLRLTLTVAAILLAVSILRR</sequence>
<evidence type="ECO:0000313" key="3">
    <source>
        <dbReference type="Proteomes" id="UP000609874"/>
    </source>
</evidence>
<protein>
    <submittedName>
        <fullName evidence="2">Uncharacterized protein</fullName>
    </submittedName>
</protein>
<proteinExistence type="predicted"/>
<dbReference type="EMBL" id="JACSQD010000007">
    <property type="protein sequence ID" value="MBD7996616.1"/>
    <property type="molecule type" value="Genomic_DNA"/>
</dbReference>
<comment type="caution">
    <text evidence="2">The sequence shown here is derived from an EMBL/GenBank/DDBJ whole genome shotgun (WGS) entry which is preliminary data.</text>
</comment>
<dbReference type="RefSeq" id="WP_191808883.1">
    <property type="nucleotide sequence ID" value="NZ_JACSQD010000007.1"/>
</dbReference>
<keyword evidence="1" id="KW-1133">Transmembrane helix</keyword>